<evidence type="ECO:0000313" key="2">
    <source>
        <dbReference type="Proteomes" id="UP000006319"/>
    </source>
</evidence>
<dbReference type="GeneID" id="14696379"/>
<dbReference type="KEGG" id="pcy:PCYB_005860"/>
<dbReference type="AlphaFoldDB" id="K6VK64"/>
<protein>
    <submittedName>
        <fullName evidence="1">Uncharacterized protein</fullName>
    </submittedName>
</protein>
<keyword evidence="2" id="KW-1185">Reference proteome</keyword>
<evidence type="ECO:0000313" key="1">
    <source>
        <dbReference type="EMBL" id="GAB69837.1"/>
    </source>
</evidence>
<sequence>MNFCLGKIYYMDLHKYYKIHNLYSNYNNCMFDISKDHDRITCSSAKSCAESYNYIKFEYIKQDDTKFCNILNELKDILDANILQLTSNCTSSFSDLLSYPHHCNELLKKKEQGNSFMKHPNTELELQGALVSEQGVRVSAVGEPVGGTDTEEKAIPVGTIIGTSLGFFIPLAMLYKEKLYNTLSYDVIKKIKNNIFKYKYLSNC</sequence>
<dbReference type="PhylomeDB" id="K6VK64"/>
<accession>K6VK64</accession>
<proteinExistence type="predicted"/>
<dbReference type="VEuPathDB" id="PlasmoDB:PCYB_005860"/>
<name>K6VK64_PLACD</name>
<organism evidence="1 2">
    <name type="scientific">Plasmodium cynomolgi (strain B)</name>
    <dbReference type="NCBI Taxonomy" id="1120755"/>
    <lineage>
        <taxon>Eukaryota</taxon>
        <taxon>Sar</taxon>
        <taxon>Alveolata</taxon>
        <taxon>Apicomplexa</taxon>
        <taxon>Aconoidasida</taxon>
        <taxon>Haemosporida</taxon>
        <taxon>Plasmodiidae</taxon>
        <taxon>Plasmodium</taxon>
        <taxon>Plasmodium (Plasmodium)</taxon>
    </lineage>
</organism>
<dbReference type="EMBL" id="DF157930">
    <property type="protein sequence ID" value="GAB69837.1"/>
    <property type="molecule type" value="Genomic_DNA"/>
</dbReference>
<gene>
    <name evidence="1" type="ORF">PCYB_005860</name>
</gene>
<dbReference type="RefSeq" id="XP_004228055.1">
    <property type="nucleotide sequence ID" value="XM_004228007.1"/>
</dbReference>
<dbReference type="Proteomes" id="UP000006319">
    <property type="component" value="Unassembled WGS sequence"/>
</dbReference>
<reference evidence="1 2" key="1">
    <citation type="journal article" date="2012" name="Nat. Genet.">
        <title>Plasmodium cynomolgi genome sequences provide insight into Plasmodium vivax and the monkey malaria clade.</title>
        <authorList>
            <person name="Tachibana S."/>
            <person name="Sullivan S.A."/>
            <person name="Kawai S."/>
            <person name="Nakamura S."/>
            <person name="Kim H.R."/>
            <person name="Goto N."/>
            <person name="Arisue N."/>
            <person name="Palacpac N.M.Q."/>
            <person name="Honma H."/>
            <person name="Yagi M."/>
            <person name="Tougan T."/>
            <person name="Katakai Y."/>
            <person name="Kaneko O."/>
            <person name="Mita T."/>
            <person name="Kita K."/>
            <person name="Yasutomi Y."/>
            <person name="Sutton P.L."/>
            <person name="Shakhbatyan R."/>
            <person name="Horii T."/>
            <person name="Yasunaga T."/>
            <person name="Barnwell J.W."/>
            <person name="Escalante A.A."/>
            <person name="Carlton J.M."/>
            <person name="Tanabe K."/>
        </authorList>
    </citation>
    <scope>NUCLEOTIDE SEQUENCE [LARGE SCALE GENOMIC DNA]</scope>
    <source>
        <strain evidence="1 2">B</strain>
    </source>
</reference>